<dbReference type="Pfam" id="PF08881">
    <property type="entry name" value="CVNH"/>
    <property type="match status" value="1"/>
</dbReference>
<dbReference type="Proteomes" id="UP000326565">
    <property type="component" value="Unassembled WGS sequence"/>
</dbReference>
<feature type="domain" description="Cyanovirin-N" evidence="1">
    <location>
        <begin position="10"/>
        <end position="109"/>
    </location>
</feature>
<accession>A0A5N5WGG3</accession>
<dbReference type="SUPFAM" id="SSF51322">
    <property type="entry name" value="Cyanovirin-N"/>
    <property type="match status" value="1"/>
</dbReference>
<dbReference type="PANTHER" id="PTHR42076:SF1">
    <property type="entry name" value="CYANOVIRIN-N DOMAIN-CONTAINING PROTEIN"/>
    <property type="match status" value="1"/>
</dbReference>
<keyword evidence="3" id="KW-1185">Reference proteome</keyword>
<dbReference type="Gene3D" id="2.30.60.10">
    <property type="entry name" value="Cyanovirin-N"/>
    <property type="match status" value="1"/>
</dbReference>
<dbReference type="EMBL" id="ML732489">
    <property type="protein sequence ID" value="KAB8067433.1"/>
    <property type="molecule type" value="Genomic_DNA"/>
</dbReference>
<dbReference type="InterPro" id="IPR036673">
    <property type="entry name" value="Cyanovirin-N_sf"/>
</dbReference>
<protein>
    <submittedName>
        <fullName evidence="2">Cyanovirin-N</fullName>
    </submittedName>
</protein>
<dbReference type="InterPro" id="IPR011058">
    <property type="entry name" value="Cyanovirin-N"/>
</dbReference>
<evidence type="ECO:0000313" key="2">
    <source>
        <dbReference type="EMBL" id="KAB8067433.1"/>
    </source>
</evidence>
<dbReference type="SMART" id="SM01111">
    <property type="entry name" value="CVNH"/>
    <property type="match status" value="1"/>
</dbReference>
<organism evidence="2 3">
    <name type="scientific">Aspergillus leporis</name>
    <dbReference type="NCBI Taxonomy" id="41062"/>
    <lineage>
        <taxon>Eukaryota</taxon>
        <taxon>Fungi</taxon>
        <taxon>Dikarya</taxon>
        <taxon>Ascomycota</taxon>
        <taxon>Pezizomycotina</taxon>
        <taxon>Eurotiomycetes</taxon>
        <taxon>Eurotiomycetidae</taxon>
        <taxon>Eurotiales</taxon>
        <taxon>Aspergillaceae</taxon>
        <taxon>Aspergillus</taxon>
        <taxon>Aspergillus subgen. Circumdati</taxon>
    </lineage>
</organism>
<sequence length="111" mass="12567">MNATHNLHVEFSGPSGQEPSLKAYCMNPQGRWNPSSLRLNTCLGDDRGSFQWGGQNFTQMARNIRFNPEEGDSHVPVLRAELRDDAGEYHERDVNLAEKINNRDGYLQFSG</sequence>
<evidence type="ECO:0000259" key="1">
    <source>
        <dbReference type="SMART" id="SM01111"/>
    </source>
</evidence>
<evidence type="ECO:0000313" key="3">
    <source>
        <dbReference type="Proteomes" id="UP000326565"/>
    </source>
</evidence>
<dbReference type="PANTHER" id="PTHR42076">
    <property type="entry name" value="CYANOVIRIN-N HOMOLOG"/>
    <property type="match status" value="1"/>
</dbReference>
<gene>
    <name evidence="2" type="ORF">BDV29DRAFT_186184</name>
</gene>
<dbReference type="OrthoDB" id="2441380at2759"/>
<proteinExistence type="predicted"/>
<reference evidence="2 3" key="1">
    <citation type="submission" date="2019-04" db="EMBL/GenBank/DDBJ databases">
        <title>Friends and foes A comparative genomics study of 23 Aspergillus species from section Flavi.</title>
        <authorList>
            <consortium name="DOE Joint Genome Institute"/>
            <person name="Kjaerbolling I."/>
            <person name="Vesth T."/>
            <person name="Frisvad J.C."/>
            <person name="Nybo J.L."/>
            <person name="Theobald S."/>
            <person name="Kildgaard S."/>
            <person name="Isbrandt T."/>
            <person name="Kuo A."/>
            <person name="Sato A."/>
            <person name="Lyhne E.K."/>
            <person name="Kogle M.E."/>
            <person name="Wiebenga A."/>
            <person name="Kun R.S."/>
            <person name="Lubbers R.J."/>
            <person name="Makela M.R."/>
            <person name="Barry K."/>
            <person name="Chovatia M."/>
            <person name="Clum A."/>
            <person name="Daum C."/>
            <person name="Haridas S."/>
            <person name="He G."/>
            <person name="LaButti K."/>
            <person name="Lipzen A."/>
            <person name="Mondo S."/>
            <person name="Riley R."/>
            <person name="Salamov A."/>
            <person name="Simmons B.A."/>
            <person name="Magnuson J.K."/>
            <person name="Henrissat B."/>
            <person name="Mortensen U.H."/>
            <person name="Larsen T.O."/>
            <person name="Devries R.P."/>
            <person name="Grigoriev I.V."/>
            <person name="Machida M."/>
            <person name="Baker S.E."/>
            <person name="Andersen M.R."/>
        </authorList>
    </citation>
    <scope>NUCLEOTIDE SEQUENCE [LARGE SCALE GENOMIC DNA]</scope>
    <source>
        <strain evidence="2 3">CBS 151.66</strain>
    </source>
</reference>
<dbReference type="AlphaFoldDB" id="A0A5N5WGG3"/>
<name>A0A5N5WGG3_9EURO</name>